<protein>
    <submittedName>
        <fullName evidence="6">GTB-type glycosyltransferase</fullName>
    </submittedName>
</protein>
<comment type="similarity">
    <text evidence="1">Belongs to the glycosyltransferase 28 family.</text>
</comment>
<name>A0A516T9M0_9ACTN</name>
<dbReference type="InterPro" id="IPR048284">
    <property type="entry name" value="EryCIII-like_N"/>
</dbReference>
<dbReference type="AlphaFoldDB" id="A0A516T9M0"/>
<dbReference type="GO" id="GO:0016758">
    <property type="term" value="F:hexosyltransferase activity"/>
    <property type="evidence" value="ECO:0007669"/>
    <property type="project" value="UniProtKB-ARBA"/>
</dbReference>
<dbReference type="EMBL" id="MK501817">
    <property type="protein sequence ID" value="QDQ37867.1"/>
    <property type="molecule type" value="Genomic_DNA"/>
</dbReference>
<proteinExistence type="inferred from homology"/>
<keyword evidence="2" id="KW-0328">Glycosyltransferase</keyword>
<dbReference type="GO" id="GO:0008194">
    <property type="term" value="F:UDP-glycosyltransferase activity"/>
    <property type="evidence" value="ECO:0007669"/>
    <property type="project" value="InterPro"/>
</dbReference>
<evidence type="ECO:0000313" key="6">
    <source>
        <dbReference type="EMBL" id="QDQ37867.1"/>
    </source>
</evidence>
<evidence type="ECO:0000256" key="1">
    <source>
        <dbReference type="ARBA" id="ARBA00006962"/>
    </source>
</evidence>
<feature type="domain" description="Erythromycin biosynthesis protein CIII-like N-terminal" evidence="5">
    <location>
        <begin position="23"/>
        <end position="261"/>
    </location>
</feature>
<dbReference type="Pfam" id="PF06722">
    <property type="entry name" value="EryCIII-like_C"/>
    <property type="match status" value="1"/>
</dbReference>
<dbReference type="PANTHER" id="PTHR48050">
    <property type="entry name" value="STEROL 3-BETA-GLUCOSYLTRANSFERASE"/>
    <property type="match status" value="1"/>
</dbReference>
<evidence type="ECO:0000259" key="4">
    <source>
        <dbReference type="Pfam" id="PF06722"/>
    </source>
</evidence>
<keyword evidence="3 6" id="KW-0808">Transferase</keyword>
<dbReference type="PANTHER" id="PTHR48050:SF13">
    <property type="entry name" value="STEROL 3-BETA-GLUCOSYLTRANSFERASE UGT80A2"/>
    <property type="match status" value="1"/>
</dbReference>
<dbReference type="Pfam" id="PF21036">
    <property type="entry name" value="EryCIII-like_N"/>
    <property type="match status" value="1"/>
</dbReference>
<evidence type="ECO:0000256" key="2">
    <source>
        <dbReference type="ARBA" id="ARBA00022676"/>
    </source>
</evidence>
<dbReference type="SUPFAM" id="SSF53756">
    <property type="entry name" value="UDP-Glycosyltransferase/glycogen phosphorylase"/>
    <property type="match status" value="1"/>
</dbReference>
<dbReference type="Gene3D" id="3.40.50.2000">
    <property type="entry name" value="Glycogen Phosphorylase B"/>
    <property type="match status" value="2"/>
</dbReference>
<accession>A0A516T9M0</accession>
<dbReference type="InterPro" id="IPR002213">
    <property type="entry name" value="UDP_glucos_trans"/>
</dbReference>
<evidence type="ECO:0000256" key="3">
    <source>
        <dbReference type="ARBA" id="ARBA00022679"/>
    </source>
</evidence>
<reference evidence="6" key="1">
    <citation type="journal article" date="2019" name="Org. Lett.">
        <title>Discovery of Druggability-Improved Analogues by Investigation of the LL-D49194?1 Biosynthetic Pathway.</title>
        <authorList>
            <person name="Dong L."/>
            <person name="Shen Y."/>
            <person name="Hou X.-F."/>
            <person name="Li W.-J."/>
            <person name="Tang G.-L."/>
        </authorList>
    </citation>
    <scope>NUCLEOTIDE SEQUENCE</scope>
    <source>
        <strain evidence="6">NRRL15735</strain>
    </source>
</reference>
<dbReference type="InterPro" id="IPR050426">
    <property type="entry name" value="Glycosyltransferase_28"/>
</dbReference>
<organism evidence="6">
    <name type="scientific">Streptomyces vinaceusdrappus</name>
    <dbReference type="NCBI Taxonomy" id="67376"/>
    <lineage>
        <taxon>Bacteria</taxon>
        <taxon>Bacillati</taxon>
        <taxon>Actinomycetota</taxon>
        <taxon>Actinomycetes</taxon>
        <taxon>Kitasatosporales</taxon>
        <taxon>Streptomycetaceae</taxon>
        <taxon>Streptomyces</taxon>
        <taxon>Streptomyces rochei group</taxon>
    </lineage>
</organism>
<dbReference type="GO" id="GO:0017000">
    <property type="term" value="P:antibiotic biosynthetic process"/>
    <property type="evidence" value="ECO:0007669"/>
    <property type="project" value="UniProtKB-ARBA"/>
</dbReference>
<evidence type="ECO:0000259" key="5">
    <source>
        <dbReference type="Pfam" id="PF21036"/>
    </source>
</evidence>
<feature type="domain" description="Erythromycin biosynthesis protein CIII-like C-terminal" evidence="4">
    <location>
        <begin position="277"/>
        <end position="419"/>
    </location>
</feature>
<sequence>MRVLFTVWPAPAHLNTMVPLALALQAKGHEVRVASHPDLAGAVTATGLTAVALEAAGGMPALSTGGDYVPGEAEREQLAAVWDVSPDERRQWTMVTTYLLTTLRMFHPVRLAPDDPHPGVDGLVDFARAWRPHLVLWDPCWPAAAVAARCSGAAQARLLWGPDYWQWARDKCERHAAGMAAAGVADPLLEPLRTAAHRYDVEADDELLFGQWTIDPTLEDVRLAATTRTLPMRRLPHTAPAVVPDWLLRPAPRPRVALSLGMSGRDFWSNDALVGALLETVAGLDVEVVATLNERQLTGVKVPDNVRVISYLPLNELLPHCSAIIHHGGGGTFTAAVAHRVPQLIEVDDGPEAEFYAACAVRHGAGLPLSHTKDSVPEMRERLLSVLNDPSFRRGAHSLYADWAAMPSPRDVVPALERLVELGAPSAGRP</sequence>
<dbReference type="CDD" id="cd03784">
    <property type="entry name" value="GT1_Gtf-like"/>
    <property type="match status" value="1"/>
</dbReference>
<dbReference type="InterPro" id="IPR010610">
    <property type="entry name" value="EryCIII-like_C"/>
</dbReference>